<dbReference type="STRING" id="387005.A0A183HMN6"/>
<proteinExistence type="predicted"/>
<evidence type="ECO:0000256" key="1">
    <source>
        <dbReference type="SAM" id="MobiDB-lite"/>
    </source>
</evidence>
<reference evidence="4" key="1">
    <citation type="submission" date="2016-06" db="UniProtKB">
        <authorList>
            <consortium name="WormBaseParasite"/>
        </authorList>
    </citation>
    <scope>IDENTIFICATION</scope>
</reference>
<evidence type="ECO:0000313" key="3">
    <source>
        <dbReference type="Proteomes" id="UP000267606"/>
    </source>
</evidence>
<dbReference type="EMBL" id="UZAJ01010141">
    <property type="protein sequence ID" value="VDO57209.1"/>
    <property type="molecule type" value="Genomic_DNA"/>
</dbReference>
<evidence type="ECO:0000313" key="2">
    <source>
        <dbReference type="EMBL" id="VDO57209.1"/>
    </source>
</evidence>
<dbReference type="WBParaSite" id="OFLC_0000874701-mRNA-1">
    <property type="protein sequence ID" value="OFLC_0000874701-mRNA-1"/>
    <property type="gene ID" value="OFLC_0000874701"/>
</dbReference>
<feature type="compositionally biased region" description="Polar residues" evidence="1">
    <location>
        <begin position="70"/>
        <end position="79"/>
    </location>
</feature>
<accession>A0A183HMN6</accession>
<organism evidence="4">
    <name type="scientific">Onchocerca flexuosa</name>
    <dbReference type="NCBI Taxonomy" id="387005"/>
    <lineage>
        <taxon>Eukaryota</taxon>
        <taxon>Metazoa</taxon>
        <taxon>Ecdysozoa</taxon>
        <taxon>Nematoda</taxon>
        <taxon>Chromadorea</taxon>
        <taxon>Rhabditida</taxon>
        <taxon>Spirurina</taxon>
        <taxon>Spiruromorpha</taxon>
        <taxon>Filarioidea</taxon>
        <taxon>Onchocercidae</taxon>
        <taxon>Onchocerca</taxon>
    </lineage>
</organism>
<name>A0A183HMN6_9BILA</name>
<reference evidence="2 3" key="2">
    <citation type="submission" date="2018-11" db="EMBL/GenBank/DDBJ databases">
        <authorList>
            <consortium name="Pathogen Informatics"/>
        </authorList>
    </citation>
    <scope>NUCLEOTIDE SEQUENCE [LARGE SCALE GENOMIC DNA]</scope>
</reference>
<keyword evidence="3" id="KW-1185">Reference proteome</keyword>
<protein>
    <submittedName>
        <fullName evidence="2 4">Uncharacterized protein</fullName>
    </submittedName>
</protein>
<feature type="compositionally biased region" description="Acidic residues" evidence="1">
    <location>
        <begin position="57"/>
        <end position="67"/>
    </location>
</feature>
<dbReference type="Proteomes" id="UP000267606">
    <property type="component" value="Unassembled WGS sequence"/>
</dbReference>
<feature type="compositionally biased region" description="Basic and acidic residues" evidence="1">
    <location>
        <begin position="81"/>
        <end position="94"/>
    </location>
</feature>
<evidence type="ECO:0000313" key="4">
    <source>
        <dbReference type="WBParaSite" id="OFLC_0000874701-mRNA-1"/>
    </source>
</evidence>
<sequence length="106" mass="11540">MNFNFQTSRAPGKRQIKPNANILLDAIPLTDSDEDDDFIAGRTGDELSSNSDLSSNDGDEEKEDENGSDAQTSDLSESDSGSEKRRNEDVKLEFDIIGANGCNIQP</sequence>
<dbReference type="AlphaFoldDB" id="A0A183HMN6"/>
<feature type="region of interest" description="Disordered" evidence="1">
    <location>
        <begin position="28"/>
        <end position="106"/>
    </location>
</feature>
<feature type="compositionally biased region" description="Low complexity" evidence="1">
    <location>
        <begin position="46"/>
        <end position="56"/>
    </location>
</feature>
<gene>
    <name evidence="2" type="ORF">OFLC_LOCUS8750</name>
</gene>